<accession>A0A9W7EJW9</accession>
<name>A0A9W7EJW9_9STRA</name>
<dbReference type="Proteomes" id="UP001165122">
    <property type="component" value="Unassembled WGS sequence"/>
</dbReference>
<protein>
    <submittedName>
        <fullName evidence="2">Uncharacterized protein</fullName>
    </submittedName>
</protein>
<reference evidence="3" key="1">
    <citation type="journal article" date="2023" name="Commun. Biol.">
        <title>Genome analysis of Parmales, the sister group of diatoms, reveals the evolutionary specialization of diatoms from phago-mixotrophs to photoautotrophs.</title>
        <authorList>
            <person name="Ban H."/>
            <person name="Sato S."/>
            <person name="Yoshikawa S."/>
            <person name="Yamada K."/>
            <person name="Nakamura Y."/>
            <person name="Ichinomiya M."/>
            <person name="Sato N."/>
            <person name="Blanc-Mathieu R."/>
            <person name="Endo H."/>
            <person name="Kuwata A."/>
            <person name="Ogata H."/>
        </authorList>
    </citation>
    <scope>NUCLEOTIDE SEQUENCE [LARGE SCALE GENOMIC DNA]</scope>
    <source>
        <strain evidence="3">NIES 3700</strain>
    </source>
</reference>
<feature type="signal peptide" evidence="1">
    <location>
        <begin position="1"/>
        <end position="20"/>
    </location>
</feature>
<dbReference type="EMBL" id="BRXW01000921">
    <property type="protein sequence ID" value="GMH79648.1"/>
    <property type="molecule type" value="Genomic_DNA"/>
</dbReference>
<proteinExistence type="predicted"/>
<organism evidence="2 3">
    <name type="scientific">Triparma laevis f. longispina</name>
    <dbReference type="NCBI Taxonomy" id="1714387"/>
    <lineage>
        <taxon>Eukaryota</taxon>
        <taxon>Sar</taxon>
        <taxon>Stramenopiles</taxon>
        <taxon>Ochrophyta</taxon>
        <taxon>Bolidophyceae</taxon>
        <taxon>Parmales</taxon>
        <taxon>Triparmaceae</taxon>
        <taxon>Triparma</taxon>
    </lineage>
</organism>
<evidence type="ECO:0000313" key="3">
    <source>
        <dbReference type="Proteomes" id="UP001165122"/>
    </source>
</evidence>
<keyword evidence="3" id="KW-1185">Reference proteome</keyword>
<feature type="chain" id="PRO_5040979046" evidence="1">
    <location>
        <begin position="21"/>
        <end position="205"/>
    </location>
</feature>
<dbReference type="OrthoDB" id="39408at2759"/>
<gene>
    <name evidence="2" type="ORF">TrLO_g1224</name>
</gene>
<evidence type="ECO:0000256" key="1">
    <source>
        <dbReference type="SAM" id="SignalP"/>
    </source>
</evidence>
<keyword evidence="1" id="KW-0732">Signal</keyword>
<dbReference type="AlphaFoldDB" id="A0A9W7EJW9"/>
<evidence type="ECO:0000313" key="2">
    <source>
        <dbReference type="EMBL" id="GMH79648.1"/>
    </source>
</evidence>
<sequence length="205" mass="22511">MSRLILILLILSLQTFNVSSLAGGFGSPSSKSSSKSTSKITPLRSSALIYDKIINLHPSEYLKNDVYVVNTSPENLKKSPDHGQFWYVGKLISQTPSPPSSFPKQILTVIYSHAKKLNPTSLSSTHLKIYLALGDTELDVVRNVQPLLPISVSSEEVEFEVGFNPEIYTGDEVAKGGLRVKRSWNGEFIKEAFDVNLKAPGEVGM</sequence>
<comment type="caution">
    <text evidence="2">The sequence shown here is derived from an EMBL/GenBank/DDBJ whole genome shotgun (WGS) entry which is preliminary data.</text>
</comment>